<reference evidence="5 6" key="1">
    <citation type="journal article" date="2019" name="Int. J. Syst. Evol. Microbiol.">
        <title>The Global Catalogue of Microorganisms (GCM) 10K type strain sequencing project: providing services to taxonomists for standard genome sequencing and annotation.</title>
        <authorList>
            <consortium name="The Broad Institute Genomics Platform"/>
            <consortium name="The Broad Institute Genome Sequencing Center for Infectious Disease"/>
            <person name="Wu L."/>
            <person name="Ma J."/>
        </authorList>
    </citation>
    <scope>NUCLEOTIDE SEQUENCE [LARGE SCALE GENOMIC DNA]</scope>
    <source>
        <strain evidence="5 6">JCM 15608</strain>
    </source>
</reference>
<dbReference type="EC" id="2.7.7.65" evidence="1"/>
<keyword evidence="3" id="KW-1133">Transmembrane helix</keyword>
<evidence type="ECO:0000256" key="2">
    <source>
        <dbReference type="ARBA" id="ARBA00034247"/>
    </source>
</evidence>
<feature type="transmembrane region" description="Helical" evidence="3">
    <location>
        <begin position="7"/>
        <end position="28"/>
    </location>
</feature>
<comment type="caution">
    <text evidence="5">The sequence shown here is derived from an EMBL/GenBank/DDBJ whole genome shotgun (WGS) entry which is preliminary data.</text>
</comment>
<dbReference type="SUPFAM" id="SSF55073">
    <property type="entry name" value="Nucleotide cyclase"/>
    <property type="match status" value="1"/>
</dbReference>
<sequence>MYKAQHGIIILSLLIVVYKGLMHTFIWPVDIVELALELVMVVTCCAVMYYIEQLKSSPRIYWLLLLGSGLYYFSSYFDALEEFFLEKPLGYLNIAEVVKAVGFILLFIGIHSLISRHRLLIKELKIAAQTDHLTGLLNRRAFFERMLSNSQVFENTQGAFLLMDIDHFKGVNDNYGHALGDTVLADTAISLRNSTREYDILARWGGEEFLLYVNDITQDKALNIAEQLRRHVEALSFDYKGEKIHCTMSIGLHSVNVNCNVELEVACADKALYQAKSQGRNRVIVYNEAEFAAAEQKTGTPNPNHKIANG</sequence>
<keyword evidence="3" id="KW-0472">Membrane</keyword>
<evidence type="ECO:0000256" key="1">
    <source>
        <dbReference type="ARBA" id="ARBA00012528"/>
    </source>
</evidence>
<gene>
    <name evidence="5" type="ORF">GCM10009111_08870</name>
</gene>
<dbReference type="SMART" id="SM00267">
    <property type="entry name" value="GGDEF"/>
    <property type="match status" value="1"/>
</dbReference>
<proteinExistence type="predicted"/>
<organism evidence="5 6">
    <name type="scientific">Colwellia asteriadis</name>
    <dbReference type="NCBI Taxonomy" id="517723"/>
    <lineage>
        <taxon>Bacteria</taxon>
        <taxon>Pseudomonadati</taxon>
        <taxon>Pseudomonadota</taxon>
        <taxon>Gammaproteobacteria</taxon>
        <taxon>Alteromonadales</taxon>
        <taxon>Colwelliaceae</taxon>
        <taxon>Colwellia</taxon>
    </lineage>
</organism>
<evidence type="ECO:0000259" key="4">
    <source>
        <dbReference type="PROSITE" id="PS50887"/>
    </source>
</evidence>
<dbReference type="Gene3D" id="3.30.70.270">
    <property type="match status" value="1"/>
</dbReference>
<evidence type="ECO:0000313" key="5">
    <source>
        <dbReference type="EMBL" id="GAA0813456.1"/>
    </source>
</evidence>
<keyword evidence="3" id="KW-0812">Transmembrane</keyword>
<evidence type="ECO:0000313" key="6">
    <source>
        <dbReference type="Proteomes" id="UP001500021"/>
    </source>
</evidence>
<feature type="domain" description="GGDEF" evidence="4">
    <location>
        <begin position="156"/>
        <end position="288"/>
    </location>
</feature>
<dbReference type="EMBL" id="BAAAFA010000002">
    <property type="protein sequence ID" value="GAA0813456.1"/>
    <property type="molecule type" value="Genomic_DNA"/>
</dbReference>
<comment type="catalytic activity">
    <reaction evidence="2">
        <text>2 GTP = 3',3'-c-di-GMP + 2 diphosphate</text>
        <dbReference type="Rhea" id="RHEA:24898"/>
        <dbReference type="ChEBI" id="CHEBI:33019"/>
        <dbReference type="ChEBI" id="CHEBI:37565"/>
        <dbReference type="ChEBI" id="CHEBI:58805"/>
        <dbReference type="EC" id="2.7.7.65"/>
    </reaction>
</comment>
<dbReference type="CDD" id="cd01949">
    <property type="entry name" value="GGDEF"/>
    <property type="match status" value="1"/>
</dbReference>
<dbReference type="PANTHER" id="PTHR45138">
    <property type="entry name" value="REGULATORY COMPONENTS OF SENSORY TRANSDUCTION SYSTEM"/>
    <property type="match status" value="1"/>
</dbReference>
<dbReference type="NCBIfam" id="TIGR00254">
    <property type="entry name" value="GGDEF"/>
    <property type="match status" value="1"/>
</dbReference>
<accession>A0ABN1L4Y9</accession>
<dbReference type="Pfam" id="PF00990">
    <property type="entry name" value="GGDEF"/>
    <property type="match status" value="1"/>
</dbReference>
<name>A0ABN1L4Y9_9GAMM</name>
<dbReference type="InterPro" id="IPR043128">
    <property type="entry name" value="Rev_trsase/Diguanyl_cyclase"/>
</dbReference>
<dbReference type="Proteomes" id="UP001500021">
    <property type="component" value="Unassembled WGS sequence"/>
</dbReference>
<evidence type="ECO:0000256" key="3">
    <source>
        <dbReference type="SAM" id="Phobius"/>
    </source>
</evidence>
<feature type="transmembrane region" description="Helical" evidence="3">
    <location>
        <begin position="34"/>
        <end position="51"/>
    </location>
</feature>
<dbReference type="InterPro" id="IPR000160">
    <property type="entry name" value="GGDEF_dom"/>
</dbReference>
<feature type="transmembrane region" description="Helical" evidence="3">
    <location>
        <begin position="97"/>
        <end position="114"/>
    </location>
</feature>
<feature type="transmembrane region" description="Helical" evidence="3">
    <location>
        <begin position="60"/>
        <end position="77"/>
    </location>
</feature>
<protein>
    <recommendedName>
        <fullName evidence="1">diguanylate cyclase</fullName>
        <ecNumber evidence="1">2.7.7.65</ecNumber>
    </recommendedName>
</protein>
<dbReference type="PANTHER" id="PTHR45138:SF9">
    <property type="entry name" value="DIGUANYLATE CYCLASE DGCM-RELATED"/>
    <property type="match status" value="1"/>
</dbReference>
<dbReference type="InterPro" id="IPR050469">
    <property type="entry name" value="Diguanylate_Cyclase"/>
</dbReference>
<keyword evidence="6" id="KW-1185">Reference proteome</keyword>
<dbReference type="InterPro" id="IPR029787">
    <property type="entry name" value="Nucleotide_cyclase"/>
</dbReference>
<dbReference type="PROSITE" id="PS50887">
    <property type="entry name" value="GGDEF"/>
    <property type="match status" value="1"/>
</dbReference>